<reference evidence="1" key="1">
    <citation type="submission" date="2019-08" db="EMBL/GenBank/DDBJ databases">
        <authorList>
            <person name="Kucharzyk K."/>
            <person name="Murdoch R.W."/>
            <person name="Higgins S."/>
            <person name="Loffler F."/>
        </authorList>
    </citation>
    <scope>NUCLEOTIDE SEQUENCE</scope>
</reference>
<proteinExistence type="predicted"/>
<dbReference type="AlphaFoldDB" id="A0A644TVP2"/>
<name>A0A644TVP2_9ZZZZ</name>
<comment type="caution">
    <text evidence="1">The sequence shown here is derived from an EMBL/GenBank/DDBJ whole genome shotgun (WGS) entry which is preliminary data.</text>
</comment>
<evidence type="ECO:0000313" key="1">
    <source>
        <dbReference type="EMBL" id="MPL70262.1"/>
    </source>
</evidence>
<accession>A0A644TVP2</accession>
<sequence length="207" mass="24529">MDIQPSLLGYISIAKDWLTLIIAGCGVWVAWQGLRTWRRQLKGTSQFDVAKRLMLKVYQIRRDIEYCRSPVRYVPWITHGAEDKPIPVNEQQYESTKKDMWERFDKIVKTSNEIELLLFEAEIVLDKKVREHFRPISEICFQLRTSIKFFLTYSDPKRKNRSDTDAESRKYNELEETIYAQDGDTIQSKVDSAVWEIEKFIKPYVHG</sequence>
<protein>
    <recommendedName>
        <fullName evidence="2">DUF4760 domain-containing protein</fullName>
    </recommendedName>
</protein>
<gene>
    <name evidence="1" type="ORF">SDC9_16017</name>
</gene>
<organism evidence="1">
    <name type="scientific">bioreactor metagenome</name>
    <dbReference type="NCBI Taxonomy" id="1076179"/>
    <lineage>
        <taxon>unclassified sequences</taxon>
        <taxon>metagenomes</taxon>
        <taxon>ecological metagenomes</taxon>
    </lineage>
</organism>
<evidence type="ECO:0008006" key="2">
    <source>
        <dbReference type="Google" id="ProtNLM"/>
    </source>
</evidence>
<dbReference type="EMBL" id="VSSQ01000052">
    <property type="protein sequence ID" value="MPL70262.1"/>
    <property type="molecule type" value="Genomic_DNA"/>
</dbReference>